<dbReference type="InterPro" id="IPR039652">
    <property type="entry name" value="Coatomer_zeta"/>
</dbReference>
<dbReference type="GO" id="GO:0006890">
    <property type="term" value="P:retrograde vesicle-mediated transport, Golgi to endoplasmic reticulum"/>
    <property type="evidence" value="ECO:0007669"/>
    <property type="project" value="UniProtKB-UniRule"/>
</dbReference>
<evidence type="ECO:0000313" key="14">
    <source>
        <dbReference type="EMBL" id="KAG8463955.1"/>
    </source>
</evidence>
<evidence type="ECO:0000256" key="3">
    <source>
        <dbReference type="ARBA" id="ARBA00011775"/>
    </source>
</evidence>
<sequence>MQADIPSLSCILILDSDGQRICCKYYTQDLGTTHAEQLAFEKKMFDKSSRTNARSEAEIVLFDNLVAVYKNSADAWFFIVSRQNENELILANVLTALCEALTLSLRQIDKRTMLDNYESLLLTVDELIDGGMILETDASAISNRVGMKAANSEPAAPAEGGTFSFAFSSAKESFARSLLR</sequence>
<gene>
    <name evidence="14" type="ORF">KFE25_000123</name>
</gene>
<dbReference type="Gene3D" id="3.30.450.60">
    <property type="match status" value="1"/>
</dbReference>
<dbReference type="CDD" id="cd14829">
    <property type="entry name" value="Zeta-COP"/>
    <property type="match status" value="1"/>
</dbReference>
<evidence type="ECO:0000256" key="7">
    <source>
        <dbReference type="ARBA" id="ARBA00022927"/>
    </source>
</evidence>
<protein>
    <recommendedName>
        <fullName evidence="12">Coatomer subunit zeta</fullName>
    </recommendedName>
</protein>
<accession>A0A8J6CBQ8</accession>
<dbReference type="PANTHER" id="PTHR11043">
    <property type="entry name" value="ZETA-COAT PROTEIN"/>
    <property type="match status" value="1"/>
</dbReference>
<keyword evidence="4 12" id="KW-0813">Transport</keyword>
<dbReference type="PANTHER" id="PTHR11043:SF0">
    <property type="entry name" value="COATOMER SUBUNIT ZETA"/>
    <property type="match status" value="1"/>
</dbReference>
<dbReference type="Pfam" id="PF01217">
    <property type="entry name" value="Clat_adaptor_s"/>
    <property type="match status" value="1"/>
</dbReference>
<dbReference type="OMA" id="NELMLHS"/>
<feature type="domain" description="AP complex mu/sigma subunit" evidence="13">
    <location>
        <begin position="9"/>
        <end position="147"/>
    </location>
</feature>
<organism evidence="14 15">
    <name type="scientific">Diacronema lutheri</name>
    <name type="common">Unicellular marine alga</name>
    <name type="synonym">Monochrysis lutheri</name>
    <dbReference type="NCBI Taxonomy" id="2081491"/>
    <lineage>
        <taxon>Eukaryota</taxon>
        <taxon>Haptista</taxon>
        <taxon>Haptophyta</taxon>
        <taxon>Pavlovophyceae</taxon>
        <taxon>Pavlovales</taxon>
        <taxon>Pavlovaceae</taxon>
        <taxon>Diacronema</taxon>
    </lineage>
</organism>
<keyword evidence="5 12" id="KW-0963">Cytoplasm</keyword>
<evidence type="ECO:0000256" key="5">
    <source>
        <dbReference type="ARBA" id="ARBA00022490"/>
    </source>
</evidence>
<dbReference type="FunFam" id="3.30.450.60:FF:000013">
    <property type="entry name" value="Coatomer subunit zeta"/>
    <property type="match status" value="1"/>
</dbReference>
<evidence type="ECO:0000259" key="13">
    <source>
        <dbReference type="Pfam" id="PF01217"/>
    </source>
</evidence>
<name>A0A8J6CBQ8_DIALT</name>
<dbReference type="EMBL" id="JAGTXO010000014">
    <property type="protein sequence ID" value="KAG8463955.1"/>
    <property type="molecule type" value="Genomic_DNA"/>
</dbReference>
<dbReference type="GO" id="GO:0000139">
    <property type="term" value="C:Golgi membrane"/>
    <property type="evidence" value="ECO:0007669"/>
    <property type="project" value="UniProtKB-SubCell"/>
</dbReference>
<evidence type="ECO:0000256" key="11">
    <source>
        <dbReference type="ARBA" id="ARBA00045555"/>
    </source>
</evidence>
<comment type="similarity">
    <text evidence="2 12">Belongs to the adaptor complexes small subunit family.</text>
</comment>
<dbReference type="AlphaFoldDB" id="A0A8J6CBQ8"/>
<dbReference type="GO" id="GO:0030126">
    <property type="term" value="C:COPI vesicle coat"/>
    <property type="evidence" value="ECO:0007669"/>
    <property type="project" value="UniProtKB-UniRule"/>
</dbReference>
<evidence type="ECO:0000313" key="15">
    <source>
        <dbReference type="Proteomes" id="UP000751190"/>
    </source>
</evidence>
<keyword evidence="10 12" id="KW-0968">Cytoplasmic vesicle</keyword>
<comment type="caution">
    <text evidence="14">The sequence shown here is derived from an EMBL/GenBank/DDBJ whole genome shotgun (WGS) entry which is preliminary data.</text>
</comment>
<evidence type="ECO:0000256" key="4">
    <source>
        <dbReference type="ARBA" id="ARBA00022448"/>
    </source>
</evidence>
<evidence type="ECO:0000256" key="12">
    <source>
        <dbReference type="RuleBase" id="RU366053"/>
    </source>
</evidence>
<dbReference type="InterPro" id="IPR011012">
    <property type="entry name" value="Longin-like_dom_sf"/>
</dbReference>
<comment type="subcellular location">
    <subcellularLocation>
        <location evidence="12">Cytoplasm</location>
    </subcellularLocation>
    <subcellularLocation>
        <location evidence="1 12">Golgi apparatus membrane</location>
        <topology evidence="1 12">Peripheral membrane protein</topology>
        <orientation evidence="1 12">Cytoplasmic side</orientation>
    </subcellularLocation>
    <subcellularLocation>
        <location evidence="12">Cytoplasmic vesicle</location>
        <location evidence="12">COPI-coated vesicle membrane</location>
        <topology evidence="12">Peripheral membrane protein</topology>
        <orientation evidence="12">Cytoplasmic side</orientation>
    </subcellularLocation>
</comment>
<keyword evidence="9 12" id="KW-0472">Membrane</keyword>
<dbReference type="GO" id="GO:0006886">
    <property type="term" value="P:intracellular protein transport"/>
    <property type="evidence" value="ECO:0007669"/>
    <property type="project" value="TreeGrafter"/>
</dbReference>
<evidence type="ECO:0000256" key="2">
    <source>
        <dbReference type="ARBA" id="ARBA00006972"/>
    </source>
</evidence>
<comment type="function">
    <text evidence="11">The coatomer is a cytosolic protein complex that binds to dilysine motifs and reversibly associates with Golgi non-clathrin-coated vesicles, which further mediate biosynthetic protein transport from the ER, via the Golgi up to the trans Golgi network. Coatomer complex is required for budding from Golgi membranes, and is essential for the retrograde Golgi-to-ER transport of dilysine-tagged proteins. The zeta subunit may be involved in regulating the coat assembly and, hence, the rate of biosynthetic protein transport due to its association-dissociation properties with the coatomer complex.</text>
</comment>
<dbReference type="GO" id="GO:0006891">
    <property type="term" value="P:intra-Golgi vesicle-mediated transport"/>
    <property type="evidence" value="ECO:0007669"/>
    <property type="project" value="TreeGrafter"/>
</dbReference>
<evidence type="ECO:0000256" key="10">
    <source>
        <dbReference type="ARBA" id="ARBA00023329"/>
    </source>
</evidence>
<keyword evidence="6 12" id="KW-0931">ER-Golgi transport</keyword>
<dbReference type="InterPro" id="IPR022775">
    <property type="entry name" value="AP_mu_sigma_su"/>
</dbReference>
<reference evidence="14" key="1">
    <citation type="submission" date="2021-05" db="EMBL/GenBank/DDBJ databases">
        <title>The genome of the haptophyte Pavlova lutheri (Diacronema luteri, Pavlovales) - a model for lipid biosynthesis in eukaryotic algae.</title>
        <authorList>
            <person name="Hulatt C.J."/>
            <person name="Posewitz M.C."/>
        </authorList>
    </citation>
    <scope>NUCLEOTIDE SEQUENCE</scope>
    <source>
        <strain evidence="14">NIVA-4/92</strain>
    </source>
</reference>
<comment type="subunit">
    <text evidence="3 12">Oligomeric complex that consists of at least the alpha, beta, beta', gamma, delta, epsilon and zeta subunits.</text>
</comment>
<keyword evidence="8 12" id="KW-0333">Golgi apparatus</keyword>
<evidence type="ECO:0000256" key="8">
    <source>
        <dbReference type="ARBA" id="ARBA00023034"/>
    </source>
</evidence>
<dbReference type="SUPFAM" id="SSF64356">
    <property type="entry name" value="SNARE-like"/>
    <property type="match status" value="1"/>
</dbReference>
<keyword evidence="15" id="KW-1185">Reference proteome</keyword>
<dbReference type="Proteomes" id="UP000751190">
    <property type="component" value="Unassembled WGS sequence"/>
</dbReference>
<evidence type="ECO:0000256" key="1">
    <source>
        <dbReference type="ARBA" id="ARBA00004255"/>
    </source>
</evidence>
<keyword evidence="7 12" id="KW-0653">Protein transport</keyword>
<proteinExistence type="inferred from homology"/>
<evidence type="ECO:0000256" key="6">
    <source>
        <dbReference type="ARBA" id="ARBA00022892"/>
    </source>
</evidence>
<dbReference type="OrthoDB" id="10249988at2759"/>
<evidence type="ECO:0000256" key="9">
    <source>
        <dbReference type="ARBA" id="ARBA00023136"/>
    </source>
</evidence>